<gene>
    <name evidence="8" type="ordered locus">Mrub_2087</name>
    <name evidence="9" type="ORF">K649_12100</name>
</gene>
<evidence type="ECO:0000256" key="1">
    <source>
        <dbReference type="ARBA" id="ARBA00007806"/>
    </source>
</evidence>
<sequence>MNELLNWDIPFDRMDRLALEGGLVQARVEQVEHEGVRAWRLLLTQRPRDTAKEGPAVRGVARRQPQKVAESYLAEGLSPLALGEQGLGWGGLELAFWGCPHREVPPLLRLLTDGVPYPLLALSFPLGAARYLGLGERVGGLERRGGRYWNFTADQPPRPGRDPLYQASPLLLRVEGDRAWGLLLDESYPSLFDLGFSHPAEARLAVAGPTLDLYLLEGSLLEVVAGLTRLTGRPPMPPLWALGYHQCRYSYADEASVREVVEQFAAQGLPLEAVWLDIHYMDGYKVFTASPQRFPRLAALAQELSERGVRLVPIVDPGVKAEEGYAVFEEGRRRQVFIQDDRDELLVGGVWPRRAVWPDFSREEVRAFWAEEVQKFAGTYGFAGIWNDMNEPAVLELGGAEPPDKALPLTARQGALSHLEARNLYALGMAEATYRGLEALGRRPFILTRSGFPGIQRYAFVWTGDNESRYEDLALSVPMLLSLGLSGIPLAGSDVGGFGLDAEPELLLRWMWLGALYPFFRNHSALGTRRQEPYAFGEPWTSQMREALRFRYRLLPYLYSLARTAHEEGLPLLRPLGLHWPGEAAAWRDDQFLLGEALLAAPVLRRGERAREVYLPPGGWQDFWSAERLEGACLHRVAAPLEHLPLFQRAGTAIPLTEARYPTRTARWPFLCFRVALGSEVRGWVFEDAGEGEDVGAWSELEGGFDGRRLELRFTDRSGHARQGVVAEVWGVAPPTRGQGYAYHNGLLRLDVQGGGAWVAWD</sequence>
<reference evidence="8 10" key="1">
    <citation type="journal article" date="2010" name="Stand. Genomic Sci.">
        <title>Complete genome sequence of Meiothermus ruber type strain (21).</title>
        <authorList>
            <person name="Tindall B.J."/>
            <person name="Sikorski J."/>
            <person name="Lucas S."/>
            <person name="Goltsman E."/>
            <person name="Copeland A."/>
            <person name="Glavina Del Rio T."/>
            <person name="Nolan M."/>
            <person name="Tice H."/>
            <person name="Cheng J.F."/>
            <person name="Han C."/>
            <person name="Pitluck S."/>
            <person name="Liolios K."/>
            <person name="Ivanova N."/>
            <person name="Mavromatis K."/>
            <person name="Ovchinnikova G."/>
            <person name="Pati A."/>
            <person name="Fahnrich R."/>
            <person name="Goodwin L."/>
            <person name="Chen A."/>
            <person name="Palaniappan K."/>
            <person name="Land M."/>
            <person name="Hauser L."/>
            <person name="Chang Y.J."/>
            <person name="Jeffries C.D."/>
            <person name="Rohde M."/>
            <person name="Goker M."/>
            <person name="Woyke T."/>
            <person name="Bristow J."/>
            <person name="Eisen J.A."/>
            <person name="Markowitz V."/>
            <person name="Hugenholtz P."/>
            <person name="Kyrpides N.C."/>
            <person name="Klenk H.P."/>
            <person name="Lapidus A."/>
        </authorList>
    </citation>
    <scope>NUCLEOTIDE SEQUENCE [LARGE SCALE GENOMIC DNA]</scope>
    <source>
        <strain evidence="10">ATCC 35948 / DSM 1279 / VKM B-1258 / 21</strain>
        <strain evidence="8">DSM 1279</strain>
    </source>
</reference>
<dbReference type="CDD" id="cd14752">
    <property type="entry name" value="GH31_N"/>
    <property type="match status" value="1"/>
</dbReference>
<evidence type="ECO:0000313" key="11">
    <source>
        <dbReference type="Proteomes" id="UP000013026"/>
    </source>
</evidence>
<comment type="similarity">
    <text evidence="1 4">Belongs to the glycosyl hydrolase 31 family.</text>
</comment>
<dbReference type="InterPro" id="IPR048395">
    <property type="entry name" value="Glyco_hydro_31_C"/>
</dbReference>
<dbReference type="SUPFAM" id="SSF51011">
    <property type="entry name" value="Glycosyl hydrolase domain"/>
    <property type="match status" value="1"/>
</dbReference>
<dbReference type="eggNOG" id="COG1501">
    <property type="taxonomic scope" value="Bacteria"/>
</dbReference>
<dbReference type="RefSeq" id="WP_013014339.1">
    <property type="nucleotide sequence ID" value="NC_013946.1"/>
</dbReference>
<dbReference type="PANTHER" id="PTHR22762:SF120">
    <property type="entry name" value="HETEROGLYCAN GLUCOSIDASE 1"/>
    <property type="match status" value="1"/>
</dbReference>
<dbReference type="CDD" id="cd06604">
    <property type="entry name" value="GH31_glucosidase_II_MalA"/>
    <property type="match status" value="1"/>
</dbReference>
<evidence type="ECO:0000313" key="9">
    <source>
        <dbReference type="EMBL" id="AGK05710.1"/>
    </source>
</evidence>
<dbReference type="InterPro" id="IPR000322">
    <property type="entry name" value="Glyco_hydro_31_TIM"/>
</dbReference>
<dbReference type="OrthoDB" id="176168at2"/>
<dbReference type="CAZy" id="GH31">
    <property type="family name" value="Glycoside Hydrolase Family 31"/>
</dbReference>
<reference evidence="9" key="2">
    <citation type="submission" date="2013-04" db="EMBL/GenBank/DDBJ databases">
        <title>Non-Hybrid, Finished Microbial Genome Assemblies from Long-Read SMRT Sequencing Data.</title>
        <authorList>
            <person name="Klammer A."/>
            <person name="Drake J."/>
            <person name="Heiner C."/>
            <person name="Clum A."/>
            <person name="Copeland A."/>
            <person name="Huddleston J."/>
            <person name="Eichler E."/>
            <person name="Turner S.W."/>
        </authorList>
    </citation>
    <scope>NUCLEOTIDE SEQUENCE</scope>
    <source>
        <strain evidence="9">DSM 1279</strain>
    </source>
</reference>
<dbReference type="EMBL" id="CP001743">
    <property type="protein sequence ID" value="ADD28841.1"/>
    <property type="molecule type" value="Genomic_DNA"/>
</dbReference>
<organism evidence="9 11">
    <name type="scientific">Meiothermus ruber (strain ATCC 35948 / DSM 1279 / VKM B-1258 / 21)</name>
    <name type="common">Thermus ruber</name>
    <dbReference type="NCBI Taxonomy" id="504728"/>
    <lineage>
        <taxon>Bacteria</taxon>
        <taxon>Thermotogati</taxon>
        <taxon>Deinococcota</taxon>
        <taxon>Deinococci</taxon>
        <taxon>Thermales</taxon>
        <taxon>Thermaceae</taxon>
        <taxon>Meiothermus</taxon>
    </lineage>
</organism>
<dbReference type="InterPro" id="IPR030458">
    <property type="entry name" value="Glyco_hydro_31_AS"/>
</dbReference>
<dbReference type="SMR" id="D3PTQ8"/>
<evidence type="ECO:0000256" key="2">
    <source>
        <dbReference type="ARBA" id="ARBA00022801"/>
    </source>
</evidence>
<dbReference type="Pfam" id="PF21365">
    <property type="entry name" value="Glyco_hydro_31_3rd"/>
    <property type="match status" value="1"/>
</dbReference>
<dbReference type="SUPFAM" id="SSF74650">
    <property type="entry name" value="Galactose mutarotase-like"/>
    <property type="match status" value="1"/>
</dbReference>
<dbReference type="STRING" id="504728.K649_12100"/>
<dbReference type="Gene3D" id="2.60.40.1180">
    <property type="entry name" value="Golgi alpha-mannosidase II"/>
    <property type="match status" value="1"/>
</dbReference>
<evidence type="ECO:0000256" key="3">
    <source>
        <dbReference type="ARBA" id="ARBA00023295"/>
    </source>
</evidence>
<dbReference type="Gene3D" id="2.60.40.1760">
    <property type="entry name" value="glycosyl hydrolase (family 31)"/>
    <property type="match status" value="1"/>
</dbReference>
<dbReference type="SUPFAM" id="SSF51445">
    <property type="entry name" value="(Trans)glycosidases"/>
    <property type="match status" value="1"/>
</dbReference>
<keyword evidence="2 4" id="KW-0378">Hydrolase</keyword>
<dbReference type="Proteomes" id="UP000013026">
    <property type="component" value="Chromosome"/>
</dbReference>
<feature type="domain" description="Glycoside hydrolase family 31 TIM barrel" evidence="5">
    <location>
        <begin position="234"/>
        <end position="561"/>
    </location>
</feature>
<evidence type="ECO:0000259" key="6">
    <source>
        <dbReference type="Pfam" id="PF13802"/>
    </source>
</evidence>
<dbReference type="GO" id="GO:0004558">
    <property type="term" value="F:alpha-1,4-glucosidase activity"/>
    <property type="evidence" value="ECO:0007669"/>
    <property type="project" value="UniProtKB-EC"/>
</dbReference>
<dbReference type="AlphaFoldDB" id="D3PTQ8"/>
<dbReference type="EMBL" id="CP005385">
    <property type="protein sequence ID" value="AGK05710.1"/>
    <property type="molecule type" value="Genomic_DNA"/>
</dbReference>
<evidence type="ECO:0000313" key="8">
    <source>
        <dbReference type="EMBL" id="ADD28841.1"/>
    </source>
</evidence>
<dbReference type="GO" id="GO:0030246">
    <property type="term" value="F:carbohydrate binding"/>
    <property type="evidence" value="ECO:0007669"/>
    <property type="project" value="InterPro"/>
</dbReference>
<name>D3PTQ8_MEIRD</name>
<dbReference type="KEGG" id="mrb:Mrub_2087"/>
<dbReference type="InterPro" id="IPR025887">
    <property type="entry name" value="Glyco_hydro_31_N_dom"/>
</dbReference>
<reference evidence="9 11" key="3">
    <citation type="submission" date="2013-04" db="EMBL/GenBank/DDBJ databases">
        <authorList>
            <person name="Chin J."/>
            <person name="Alexander D.H."/>
            <person name="Marks P."/>
            <person name="Korlach J."/>
            <person name="Clum A."/>
            <person name="Copeland A."/>
        </authorList>
    </citation>
    <scope>NUCLEOTIDE SEQUENCE [LARGE SCALE GENOMIC DNA]</scope>
    <source>
        <strain evidence="11">ATCC 35948 / DSM 1279 / VKM B-1258 / 21</strain>
        <strain evidence="9">DSM 1279</strain>
    </source>
</reference>
<feature type="domain" description="Glycosyl hydrolase family 31 C-terminal" evidence="7">
    <location>
        <begin position="569"/>
        <end position="654"/>
    </location>
</feature>
<feature type="domain" description="Glycoside hydrolase family 31 N-terminal" evidence="6">
    <location>
        <begin position="122"/>
        <end position="193"/>
    </location>
</feature>
<evidence type="ECO:0000313" key="10">
    <source>
        <dbReference type="Proteomes" id="UP000006655"/>
    </source>
</evidence>
<accession>D3PTQ8</accession>
<evidence type="ECO:0000256" key="4">
    <source>
        <dbReference type="RuleBase" id="RU361185"/>
    </source>
</evidence>
<evidence type="ECO:0000259" key="5">
    <source>
        <dbReference type="Pfam" id="PF01055"/>
    </source>
</evidence>
<keyword evidence="3 4" id="KW-0326">Glycosidase</keyword>
<keyword evidence="10" id="KW-1185">Reference proteome</keyword>
<dbReference type="PANTHER" id="PTHR22762">
    <property type="entry name" value="ALPHA-GLUCOSIDASE"/>
    <property type="match status" value="1"/>
</dbReference>
<dbReference type="EC" id="3.2.1.20" evidence="8"/>
<evidence type="ECO:0000259" key="7">
    <source>
        <dbReference type="Pfam" id="PF21365"/>
    </source>
</evidence>
<dbReference type="InterPro" id="IPR013780">
    <property type="entry name" value="Glyco_hydro_b"/>
</dbReference>
<dbReference type="Pfam" id="PF01055">
    <property type="entry name" value="Glyco_hydro_31_2nd"/>
    <property type="match status" value="1"/>
</dbReference>
<dbReference type="InterPro" id="IPR017853">
    <property type="entry name" value="GH"/>
</dbReference>
<dbReference type="PROSITE" id="PS00129">
    <property type="entry name" value="GLYCOSYL_HYDROL_F31_1"/>
    <property type="match status" value="1"/>
</dbReference>
<dbReference type="KEGG" id="mre:K649_12100"/>
<protein>
    <submittedName>
        <fullName evidence="9">Alpha-glucosidase</fullName>
        <ecNumber evidence="8">3.2.1.20</ecNumber>
    </submittedName>
</protein>
<dbReference type="InterPro" id="IPR011013">
    <property type="entry name" value="Gal_mutarotase_sf_dom"/>
</dbReference>
<dbReference type="Pfam" id="PF13802">
    <property type="entry name" value="Gal_mutarotas_2"/>
    <property type="match status" value="1"/>
</dbReference>
<dbReference type="Proteomes" id="UP000006655">
    <property type="component" value="Chromosome"/>
</dbReference>
<proteinExistence type="inferred from homology"/>
<dbReference type="GO" id="GO:0005975">
    <property type="term" value="P:carbohydrate metabolic process"/>
    <property type="evidence" value="ECO:0007669"/>
    <property type="project" value="InterPro"/>
</dbReference>
<dbReference type="Gene3D" id="3.20.20.80">
    <property type="entry name" value="Glycosidases"/>
    <property type="match status" value="1"/>
</dbReference>
<dbReference type="PATRIC" id="fig|504728.9.peg.2491"/>